<keyword evidence="2" id="KW-1185">Reference proteome</keyword>
<proteinExistence type="predicted"/>
<accession>A0ACC4DSE4</accession>
<evidence type="ECO:0000313" key="2">
    <source>
        <dbReference type="Proteomes" id="UP001638806"/>
    </source>
</evidence>
<name>A0ACC4DSE4_PURLI</name>
<organism evidence="1 2">
    <name type="scientific">Purpureocillium lilacinum</name>
    <name type="common">Paecilomyces lilacinus</name>
    <dbReference type="NCBI Taxonomy" id="33203"/>
    <lineage>
        <taxon>Eukaryota</taxon>
        <taxon>Fungi</taxon>
        <taxon>Dikarya</taxon>
        <taxon>Ascomycota</taxon>
        <taxon>Pezizomycotina</taxon>
        <taxon>Sordariomycetes</taxon>
        <taxon>Hypocreomycetidae</taxon>
        <taxon>Hypocreales</taxon>
        <taxon>Ophiocordycipitaceae</taxon>
        <taxon>Purpureocillium</taxon>
    </lineage>
</organism>
<reference evidence="1" key="1">
    <citation type="submission" date="2024-12" db="EMBL/GenBank/DDBJ databases">
        <title>Comparative genomics and development of molecular markers within Purpureocillium lilacinum and among Purpureocillium species.</title>
        <authorList>
            <person name="Yeh Z.-Y."/>
            <person name="Ni N.-T."/>
            <person name="Lo P.-H."/>
            <person name="Mushyakhwo K."/>
            <person name="Lin C.-F."/>
            <person name="Nai Y.-S."/>
        </authorList>
    </citation>
    <scope>NUCLEOTIDE SEQUENCE</scope>
    <source>
        <strain evidence="1">NCHU-NPUST-175</strain>
    </source>
</reference>
<protein>
    <submittedName>
        <fullName evidence="1">Uncharacterized protein</fullName>
    </submittedName>
</protein>
<gene>
    <name evidence="1" type="ORF">ACCO45_006382</name>
</gene>
<evidence type="ECO:0000313" key="1">
    <source>
        <dbReference type="EMBL" id="KAL3958220.1"/>
    </source>
</evidence>
<comment type="caution">
    <text evidence="1">The sequence shown here is derived from an EMBL/GenBank/DDBJ whole genome shotgun (WGS) entry which is preliminary data.</text>
</comment>
<sequence>MAGRGRLACATAALALTTSSLIAMLVAALAGAAHKDLPLLRVNATDFSISSTFINDWTGVCRAKRRFDLRSAHAGMDDAFLGARSTNVTGADLGVPVLFDVSLWGYCYTPRRGDGTARVCSRPAFDWAGAALDGAGTALTRAVETRERKVTLPGYFTGNASVFEEFTLWAEMACVVALAALGVELYLGVVVARQGGGGAGGGSLSCGALFLAAARLLDVPDP</sequence>
<dbReference type="Proteomes" id="UP001638806">
    <property type="component" value="Unassembled WGS sequence"/>
</dbReference>
<dbReference type="EMBL" id="JBGNUJ010000006">
    <property type="protein sequence ID" value="KAL3958220.1"/>
    <property type="molecule type" value="Genomic_DNA"/>
</dbReference>